<evidence type="ECO:0000313" key="7">
    <source>
        <dbReference type="EMBL" id="RBP99074.1"/>
    </source>
</evidence>
<keyword evidence="3 5" id="KW-1133">Transmembrane helix</keyword>
<reference evidence="7 8" key="1">
    <citation type="submission" date="2017-10" db="EMBL/GenBank/DDBJ databases">
        <title>Bifidobacterium xylocopum sp. nov. and Bifidobacterium aemilianum sp. nov., from the carpenter bee (Xylocopa violacea) digestive tract.</title>
        <authorList>
            <person name="Alberoni D."/>
            <person name="Baffoni L."/>
            <person name="Di Gioia D."/>
            <person name="Gaggia F."/>
            <person name="Biavati B."/>
        </authorList>
    </citation>
    <scope>NUCLEOTIDE SEQUENCE [LARGE SCALE GENOMIC DNA]</scope>
    <source>
        <strain evidence="7 8">XV2</strain>
    </source>
</reference>
<comment type="subcellular location">
    <subcellularLocation>
        <location evidence="1">Cell membrane</location>
        <topology evidence="1">Multi-pass membrane protein</topology>
    </subcellularLocation>
</comment>
<feature type="transmembrane region" description="Helical" evidence="5">
    <location>
        <begin position="285"/>
        <end position="302"/>
    </location>
</feature>
<protein>
    <submittedName>
        <fullName evidence="7">MFS transporter</fullName>
    </submittedName>
</protein>
<feature type="transmembrane region" description="Helical" evidence="5">
    <location>
        <begin position="9"/>
        <end position="27"/>
    </location>
</feature>
<dbReference type="InterPro" id="IPR020846">
    <property type="entry name" value="MFS_dom"/>
</dbReference>
<feature type="transmembrane region" description="Helical" evidence="5">
    <location>
        <begin position="342"/>
        <end position="366"/>
    </location>
</feature>
<keyword evidence="2 5" id="KW-0812">Transmembrane</keyword>
<keyword evidence="4 5" id="KW-0472">Membrane</keyword>
<feature type="domain" description="Major facilitator superfamily (MFS) profile" evidence="6">
    <location>
        <begin position="14"/>
        <end position="398"/>
    </location>
</feature>
<name>A0A366KBM3_9BIFI</name>
<dbReference type="InterPro" id="IPR036259">
    <property type="entry name" value="MFS_trans_sf"/>
</dbReference>
<dbReference type="AlphaFoldDB" id="A0A366KBM3"/>
<dbReference type="PANTHER" id="PTHR11662:SF399">
    <property type="entry name" value="FI19708P1-RELATED"/>
    <property type="match status" value="1"/>
</dbReference>
<dbReference type="SUPFAM" id="SSF103473">
    <property type="entry name" value="MFS general substrate transporter"/>
    <property type="match status" value="1"/>
</dbReference>
<evidence type="ECO:0000256" key="4">
    <source>
        <dbReference type="ARBA" id="ARBA00023136"/>
    </source>
</evidence>
<feature type="transmembrane region" description="Helical" evidence="5">
    <location>
        <begin position="141"/>
        <end position="161"/>
    </location>
</feature>
<evidence type="ECO:0000256" key="2">
    <source>
        <dbReference type="ARBA" id="ARBA00022692"/>
    </source>
</evidence>
<evidence type="ECO:0000256" key="3">
    <source>
        <dbReference type="ARBA" id="ARBA00022989"/>
    </source>
</evidence>
<dbReference type="GO" id="GO:0005886">
    <property type="term" value="C:plasma membrane"/>
    <property type="evidence" value="ECO:0007669"/>
    <property type="project" value="UniProtKB-SubCell"/>
</dbReference>
<dbReference type="InterPro" id="IPR050382">
    <property type="entry name" value="MFS_Na/Anion_cotransporter"/>
</dbReference>
<feature type="transmembrane region" description="Helical" evidence="5">
    <location>
        <begin position="308"/>
        <end position="330"/>
    </location>
</feature>
<evidence type="ECO:0000256" key="1">
    <source>
        <dbReference type="ARBA" id="ARBA00004651"/>
    </source>
</evidence>
<comment type="caution">
    <text evidence="7">The sequence shown here is derived from an EMBL/GenBank/DDBJ whole genome shotgun (WGS) entry which is preliminary data.</text>
</comment>
<dbReference type="PANTHER" id="PTHR11662">
    <property type="entry name" value="SOLUTE CARRIER FAMILY 17"/>
    <property type="match status" value="1"/>
</dbReference>
<accession>A0A366KBM3</accession>
<feature type="transmembrane region" description="Helical" evidence="5">
    <location>
        <begin position="372"/>
        <end position="394"/>
    </location>
</feature>
<feature type="transmembrane region" description="Helical" evidence="5">
    <location>
        <begin position="254"/>
        <end position="273"/>
    </location>
</feature>
<feature type="transmembrane region" description="Helical" evidence="5">
    <location>
        <begin position="216"/>
        <end position="234"/>
    </location>
</feature>
<evidence type="ECO:0000259" key="6">
    <source>
        <dbReference type="PROSITE" id="PS50850"/>
    </source>
</evidence>
<evidence type="ECO:0000313" key="8">
    <source>
        <dbReference type="Proteomes" id="UP000252345"/>
    </source>
</evidence>
<proteinExistence type="predicted"/>
<dbReference type="Gene3D" id="1.20.1250.20">
    <property type="entry name" value="MFS general substrate transporter like domains"/>
    <property type="match status" value="2"/>
</dbReference>
<dbReference type="CDD" id="cd17319">
    <property type="entry name" value="MFS_ExuT_GudP_like"/>
    <property type="match status" value="1"/>
</dbReference>
<dbReference type="OrthoDB" id="4332123at2"/>
<dbReference type="EMBL" id="PDCH01000011">
    <property type="protein sequence ID" value="RBP99074.1"/>
    <property type="molecule type" value="Genomic_DNA"/>
</dbReference>
<evidence type="ECO:0000256" key="5">
    <source>
        <dbReference type="SAM" id="Phobius"/>
    </source>
</evidence>
<feature type="transmembrane region" description="Helical" evidence="5">
    <location>
        <begin position="47"/>
        <end position="64"/>
    </location>
</feature>
<dbReference type="Pfam" id="PF07690">
    <property type="entry name" value="MFS_1"/>
    <property type="match status" value="1"/>
</dbReference>
<gene>
    <name evidence="7" type="ORF">CRD59_05875</name>
</gene>
<sequence>MQLKQSSKMASGTLIFSLMAGYSIVYMDKNMISTAIIPISEQYHLDSGQTGIIMSAFFLGYSLMQIPSGWLADKLGAKRVLMASMAIIGLFSYMFGLANGLAFFIAVRFFAGMGHGGYPPSCSKSIAENFPQERRTFMQSLILSTSGIGGILAFTLGANLVSANWHLAYGVLGTLYLLACLCIFIFVPSKPRQPNVDNAPGEKKIGFLQVLKNRNVLVLFLAMLLLNILLYGNISWMPTYIKTTFHLSITQAGLLLSFNAIFQTVATVFAGQLLSKFFLGREKQAIFGATVLSAILVIGFVLSRNIWVSLLLLILVSCVSMVAFTGIFTWPHKIMDPHIIGSSIGIINTGGTLGGFLAPMIIGFLVKAASGSFVWAFTFMAAASIAAGLMVLFVKIRK</sequence>
<keyword evidence="8" id="KW-1185">Reference proteome</keyword>
<dbReference type="GO" id="GO:0022857">
    <property type="term" value="F:transmembrane transporter activity"/>
    <property type="evidence" value="ECO:0007669"/>
    <property type="project" value="InterPro"/>
</dbReference>
<dbReference type="Proteomes" id="UP000252345">
    <property type="component" value="Unassembled WGS sequence"/>
</dbReference>
<dbReference type="PROSITE" id="PS50850">
    <property type="entry name" value="MFS"/>
    <property type="match status" value="1"/>
</dbReference>
<dbReference type="InterPro" id="IPR011701">
    <property type="entry name" value="MFS"/>
</dbReference>
<feature type="transmembrane region" description="Helical" evidence="5">
    <location>
        <begin position="167"/>
        <end position="187"/>
    </location>
</feature>
<organism evidence="7 8">
    <name type="scientific">Bifidobacterium xylocopae</name>
    <dbReference type="NCBI Taxonomy" id="2493119"/>
    <lineage>
        <taxon>Bacteria</taxon>
        <taxon>Bacillati</taxon>
        <taxon>Actinomycetota</taxon>
        <taxon>Actinomycetes</taxon>
        <taxon>Bifidobacteriales</taxon>
        <taxon>Bifidobacteriaceae</taxon>
        <taxon>Bifidobacterium</taxon>
    </lineage>
</organism>